<evidence type="ECO:0000313" key="1">
    <source>
        <dbReference type="EMBL" id="PZM07603.1"/>
    </source>
</evidence>
<proteinExistence type="predicted"/>
<name>A0A2W4E4Y7_9HYPH</name>
<keyword evidence="2" id="KW-1185">Reference proteome</keyword>
<dbReference type="AlphaFoldDB" id="A0A2W4E4Y7"/>
<dbReference type="EMBL" id="PCDP01000082">
    <property type="protein sequence ID" value="PZM07603.1"/>
    <property type="molecule type" value="Genomic_DNA"/>
</dbReference>
<dbReference type="RefSeq" id="WP_111164263.1">
    <property type="nucleotide sequence ID" value="NZ_PCDP01000082.1"/>
</dbReference>
<reference evidence="1 2" key="1">
    <citation type="journal article" date="2018" name="Sci. Rep.">
        <title>Rhizobium tumorigenes sp. nov., a novel plant tumorigenic bacterium isolated from cane gall tumors on thornless blackberry.</title>
        <authorList>
            <person name="Kuzmanovi N."/>
            <person name="Smalla K."/>
            <person name="Gronow S."/>
            <person name="PuBawska J."/>
        </authorList>
    </citation>
    <scope>NUCLEOTIDE SEQUENCE [LARGE SCALE GENOMIC DNA]</scope>
    <source>
        <strain evidence="1 2">CCBAU 85046</strain>
    </source>
</reference>
<dbReference type="Proteomes" id="UP000248925">
    <property type="component" value="Unassembled WGS sequence"/>
</dbReference>
<gene>
    <name evidence="1" type="ORF">CPY51_31230</name>
</gene>
<dbReference type="OrthoDB" id="8456146at2"/>
<evidence type="ECO:0000313" key="2">
    <source>
        <dbReference type="Proteomes" id="UP000248925"/>
    </source>
</evidence>
<organism evidence="1 2">
    <name type="scientific">Rhizobium tubonense</name>
    <dbReference type="NCBI Taxonomy" id="484088"/>
    <lineage>
        <taxon>Bacteria</taxon>
        <taxon>Pseudomonadati</taxon>
        <taxon>Pseudomonadota</taxon>
        <taxon>Alphaproteobacteria</taxon>
        <taxon>Hyphomicrobiales</taxon>
        <taxon>Rhizobiaceae</taxon>
        <taxon>Rhizobium/Agrobacterium group</taxon>
        <taxon>Rhizobium</taxon>
    </lineage>
</organism>
<sequence>MPNTIPAAGEAMPETKTIADLFEAPIDHARRMTSILLSLTEEALLVDMTEYGHPSHYYLTKPQVEDIIFSIYQTQGFLNQVHDAFLEAIR</sequence>
<protein>
    <submittedName>
        <fullName evidence="1">Uncharacterized protein</fullName>
    </submittedName>
</protein>
<accession>A0A2W4E4Y7</accession>
<comment type="caution">
    <text evidence="1">The sequence shown here is derived from an EMBL/GenBank/DDBJ whole genome shotgun (WGS) entry which is preliminary data.</text>
</comment>